<dbReference type="EMBL" id="JARRAG010000001">
    <property type="protein sequence ID" value="MDG3002796.1"/>
    <property type="molecule type" value="Genomic_DNA"/>
</dbReference>
<dbReference type="PANTHER" id="PTHR30438:SF2">
    <property type="entry name" value="MEMBRANE PROTEIN"/>
    <property type="match status" value="1"/>
</dbReference>
<proteinExistence type="predicted"/>
<evidence type="ECO:0000256" key="3">
    <source>
        <dbReference type="SAM" id="Phobius"/>
    </source>
</evidence>
<feature type="compositionally biased region" description="Basic and acidic residues" evidence="2">
    <location>
        <begin position="338"/>
        <end position="349"/>
    </location>
</feature>
<feature type="coiled-coil region" evidence="1">
    <location>
        <begin position="152"/>
        <end position="182"/>
    </location>
</feature>
<dbReference type="InterPro" id="IPR030190">
    <property type="entry name" value="MacA_alpha-hairpin_sf"/>
</dbReference>
<evidence type="ECO:0000313" key="5">
    <source>
        <dbReference type="Proteomes" id="UP001216907"/>
    </source>
</evidence>
<evidence type="ECO:0000256" key="1">
    <source>
        <dbReference type="SAM" id="Coils"/>
    </source>
</evidence>
<feature type="transmembrane region" description="Helical" evidence="3">
    <location>
        <begin position="6"/>
        <end position="26"/>
    </location>
</feature>
<dbReference type="SUPFAM" id="SSF111369">
    <property type="entry name" value="HlyD-like secretion proteins"/>
    <property type="match status" value="1"/>
</dbReference>
<dbReference type="Gene3D" id="2.40.30.170">
    <property type="match status" value="1"/>
</dbReference>
<keyword evidence="3" id="KW-0472">Membrane</keyword>
<comment type="caution">
    <text evidence="4">The sequence shown here is derived from an EMBL/GenBank/DDBJ whole genome shotgun (WGS) entry which is preliminary data.</text>
</comment>
<evidence type="ECO:0000256" key="2">
    <source>
        <dbReference type="SAM" id="MobiDB-lite"/>
    </source>
</evidence>
<sequence>MFKKLIRIVAGVVALAVLALGAFLFFDAQQRSKLPAGIVSGNGRIESVQVDVSAKYPGRVVRIFAHEGDLVRTSQVLAQIDTAELDAELAGGKAKIAEAVGNEVRIKADILTKEATLRYQDQEFARNRELFNRRVISREEMEQSMTKRDIARSDLEAEKAKLKVNERTIEAATADVQNTQAKIVDSTLVSPVNGRVLYRLAEEREVLGAGGKVLTLVNLDDVYMEIFLPSDEAARIDLGAEARIVLDAVPEYAAKANVTFISPEAQFTPKQVETRTERDKLMFRVKLKVPHDLLLPYIERIKTGVRGVGYVKLDPATPWPEKLERRFPPPRKSVAPKPPDEPKPAEAKSADPAPAPEATPKAVEAPAKDAAPAPAAKPSN</sequence>
<dbReference type="RefSeq" id="WP_277859160.1">
    <property type="nucleotide sequence ID" value="NZ_JARRAG010000001.1"/>
</dbReference>
<organism evidence="4 5">
    <name type="scientific">Paludisphaera mucosa</name>
    <dbReference type="NCBI Taxonomy" id="3030827"/>
    <lineage>
        <taxon>Bacteria</taxon>
        <taxon>Pseudomonadati</taxon>
        <taxon>Planctomycetota</taxon>
        <taxon>Planctomycetia</taxon>
        <taxon>Isosphaerales</taxon>
        <taxon>Isosphaeraceae</taxon>
        <taxon>Paludisphaera</taxon>
    </lineage>
</organism>
<evidence type="ECO:0000313" key="4">
    <source>
        <dbReference type="EMBL" id="MDG3002796.1"/>
    </source>
</evidence>
<feature type="region of interest" description="Disordered" evidence="2">
    <location>
        <begin position="320"/>
        <end position="380"/>
    </location>
</feature>
<dbReference type="Proteomes" id="UP001216907">
    <property type="component" value="Unassembled WGS sequence"/>
</dbReference>
<name>A0ABT6F5E3_9BACT</name>
<keyword evidence="5" id="KW-1185">Reference proteome</keyword>
<keyword evidence="3" id="KW-0812">Transmembrane</keyword>
<dbReference type="Gene3D" id="2.40.50.100">
    <property type="match status" value="1"/>
</dbReference>
<dbReference type="PANTHER" id="PTHR30438">
    <property type="entry name" value="36 KDA ANTIGEN-RELATED"/>
    <property type="match status" value="1"/>
</dbReference>
<keyword evidence="3" id="KW-1133">Transmembrane helix</keyword>
<protein>
    <submittedName>
        <fullName evidence="4">HlyD family efflux transporter periplasmic adaptor subunit</fullName>
    </submittedName>
</protein>
<dbReference type="Gene3D" id="6.10.140.1990">
    <property type="match status" value="1"/>
</dbReference>
<gene>
    <name evidence="4" type="ORF">PZE19_03255</name>
</gene>
<feature type="compositionally biased region" description="Low complexity" evidence="2">
    <location>
        <begin position="360"/>
        <end position="380"/>
    </location>
</feature>
<reference evidence="4 5" key="1">
    <citation type="submission" date="2023-03" db="EMBL/GenBank/DDBJ databases">
        <title>Paludisphaera mucosa sp. nov. a novel planctomycete from northern fen.</title>
        <authorList>
            <person name="Ivanova A."/>
        </authorList>
    </citation>
    <scope>NUCLEOTIDE SEQUENCE [LARGE SCALE GENOMIC DNA]</scope>
    <source>
        <strain evidence="4 5">Pla2</strain>
    </source>
</reference>
<accession>A0ABT6F5E3</accession>
<keyword evidence="1" id="KW-0175">Coiled coil</keyword>